<organism evidence="2 3">
    <name type="scientific">Pediococcus cellicola</name>
    <dbReference type="NCBI Taxonomy" id="319652"/>
    <lineage>
        <taxon>Bacteria</taxon>
        <taxon>Bacillati</taxon>
        <taxon>Bacillota</taxon>
        <taxon>Bacilli</taxon>
        <taxon>Lactobacillales</taxon>
        <taxon>Lactobacillaceae</taxon>
        <taxon>Pediococcus</taxon>
    </lineage>
</organism>
<dbReference type="Gene3D" id="3.30.360.10">
    <property type="entry name" value="Dihydrodipicolinate Reductase, domain 2"/>
    <property type="match status" value="1"/>
</dbReference>
<dbReference type="Proteomes" id="UP000051568">
    <property type="component" value="Unassembled WGS sequence"/>
</dbReference>
<evidence type="ECO:0000313" key="3">
    <source>
        <dbReference type="Proteomes" id="UP000051568"/>
    </source>
</evidence>
<dbReference type="InterPro" id="IPR055080">
    <property type="entry name" value="Gal80p-like_C"/>
</dbReference>
<reference evidence="2 3" key="1">
    <citation type="journal article" date="2015" name="Genome Announc.">
        <title>Expanding the biotechnology potential of lactobacilli through comparative genomics of 213 strains and associated genera.</title>
        <authorList>
            <person name="Sun Z."/>
            <person name="Harris H.M."/>
            <person name="McCann A."/>
            <person name="Guo C."/>
            <person name="Argimon S."/>
            <person name="Zhang W."/>
            <person name="Yang X."/>
            <person name="Jeffery I.B."/>
            <person name="Cooney J.C."/>
            <person name="Kagawa T.F."/>
            <person name="Liu W."/>
            <person name="Song Y."/>
            <person name="Salvetti E."/>
            <person name="Wrobel A."/>
            <person name="Rasinkangas P."/>
            <person name="Parkhill J."/>
            <person name="Rea M.C."/>
            <person name="O'Sullivan O."/>
            <person name="Ritari J."/>
            <person name="Douillard F.P."/>
            <person name="Paul Ross R."/>
            <person name="Yang R."/>
            <person name="Briner A.E."/>
            <person name="Felis G.E."/>
            <person name="de Vos W.M."/>
            <person name="Barrangou R."/>
            <person name="Klaenhammer T.R."/>
            <person name="Caufield P.W."/>
            <person name="Cui Y."/>
            <person name="Zhang H."/>
            <person name="O'Toole P.W."/>
        </authorList>
    </citation>
    <scope>NUCLEOTIDE SEQUENCE [LARGE SCALE GENOMIC DNA]</scope>
    <source>
        <strain evidence="2 3">DSM 17757</strain>
    </source>
</reference>
<dbReference type="Pfam" id="PF22685">
    <property type="entry name" value="Gal80p_C-like"/>
    <property type="match status" value="1"/>
</dbReference>
<dbReference type="STRING" id="319652.IV80_GL000749"/>
<comment type="caution">
    <text evidence="2">The sequence shown here is derived from an EMBL/GenBank/DDBJ whole genome shotgun (WGS) entry which is preliminary data.</text>
</comment>
<evidence type="ECO:0000313" key="2">
    <source>
        <dbReference type="EMBL" id="KRN67215.1"/>
    </source>
</evidence>
<gene>
    <name evidence="2" type="ORF">IV80_GL000749</name>
</gene>
<name>A0A0R2IQ74_9LACO</name>
<dbReference type="PATRIC" id="fig|319652.3.peg.756"/>
<evidence type="ECO:0000259" key="1">
    <source>
        <dbReference type="Pfam" id="PF22685"/>
    </source>
</evidence>
<keyword evidence="3" id="KW-1185">Reference proteome</keyword>
<accession>A0A0R2IQ74</accession>
<proteinExistence type="predicted"/>
<protein>
    <recommendedName>
        <fullName evidence="1">Gal80p-like C-terminal domain-containing protein</fullName>
    </recommendedName>
</protein>
<dbReference type="SUPFAM" id="SSF55347">
    <property type="entry name" value="Glyceraldehyde-3-phosphate dehydrogenase-like, C-terminal domain"/>
    <property type="match status" value="1"/>
</dbReference>
<dbReference type="AlphaFoldDB" id="A0A0R2IQ74"/>
<dbReference type="EMBL" id="JQBR01000002">
    <property type="protein sequence ID" value="KRN67215.1"/>
    <property type="molecule type" value="Genomic_DNA"/>
</dbReference>
<feature type="domain" description="Gal80p-like C-terminal" evidence="1">
    <location>
        <begin position="7"/>
        <end position="118"/>
    </location>
</feature>
<sequence>MEAFARIMPENYEWTTKSENYTDVLTVDVGHFADLLFHLVGQPNLIFGLTANQFKQTTLFDKENKSKKVPYTLPNNVTVMGTLQNSQQLFVINAEGAQNNISGMQLEVTGDDGVLTLTNTRAYQNKADNKLLLLNKDHDAFATLVIPNKYDTLPKNNLDSSVQDAGYYYQAIARDLLNETHTTPSFDTAVKMHEFISKIISTNKKLRKGE</sequence>